<sequence>MSRLDQVMGTLLETWDQRYTFRHERTEPRLSFEVPGFTLDVVEAAGEDEVALHFEEAGVKHRAECSVEEAPRIIEALLFPEEEEG</sequence>
<organism evidence="1 2">
    <name type="scientific">Luteolibacter rhizosphaerae</name>
    <dbReference type="NCBI Taxonomy" id="2989719"/>
    <lineage>
        <taxon>Bacteria</taxon>
        <taxon>Pseudomonadati</taxon>
        <taxon>Verrucomicrobiota</taxon>
        <taxon>Verrucomicrobiia</taxon>
        <taxon>Verrucomicrobiales</taxon>
        <taxon>Verrucomicrobiaceae</taxon>
        <taxon>Luteolibacter</taxon>
    </lineage>
</organism>
<dbReference type="RefSeq" id="WP_264516150.1">
    <property type="nucleotide sequence ID" value="NZ_JAPDDR010000016.1"/>
</dbReference>
<protein>
    <submittedName>
        <fullName evidence="1">Uncharacterized protein</fullName>
    </submittedName>
</protein>
<accession>A0ABT3G9P8</accession>
<proteinExistence type="predicted"/>
<name>A0ABT3G9P8_9BACT</name>
<dbReference type="EMBL" id="JAPDDR010000016">
    <property type="protein sequence ID" value="MCW1916571.1"/>
    <property type="molecule type" value="Genomic_DNA"/>
</dbReference>
<evidence type="ECO:0000313" key="1">
    <source>
        <dbReference type="EMBL" id="MCW1916571.1"/>
    </source>
</evidence>
<evidence type="ECO:0000313" key="2">
    <source>
        <dbReference type="Proteomes" id="UP001165653"/>
    </source>
</evidence>
<gene>
    <name evidence="1" type="ORF">OJ996_23490</name>
</gene>
<keyword evidence="2" id="KW-1185">Reference proteome</keyword>
<reference evidence="1" key="1">
    <citation type="submission" date="2022-10" db="EMBL/GenBank/DDBJ databases">
        <title>Luteolibacter sp. GHJ8, whole genome shotgun sequencing project.</title>
        <authorList>
            <person name="Zhao G."/>
            <person name="Shen L."/>
        </authorList>
    </citation>
    <scope>NUCLEOTIDE SEQUENCE</scope>
    <source>
        <strain evidence="1">GHJ8</strain>
    </source>
</reference>
<comment type="caution">
    <text evidence="1">The sequence shown here is derived from an EMBL/GenBank/DDBJ whole genome shotgun (WGS) entry which is preliminary data.</text>
</comment>
<dbReference type="Proteomes" id="UP001165653">
    <property type="component" value="Unassembled WGS sequence"/>
</dbReference>